<proteinExistence type="predicted"/>
<evidence type="ECO:0000313" key="2">
    <source>
        <dbReference type="EMBL" id="KAK8240667.1"/>
    </source>
</evidence>
<evidence type="ECO:0000313" key="3">
    <source>
        <dbReference type="Proteomes" id="UP001492380"/>
    </source>
</evidence>
<reference evidence="2 3" key="1">
    <citation type="submission" date="2024-04" db="EMBL/GenBank/DDBJ databases">
        <title>Phyllosticta paracitricarpa is synonymous to the EU quarantine fungus P. citricarpa based on phylogenomic analyses.</title>
        <authorList>
            <consortium name="Lawrence Berkeley National Laboratory"/>
            <person name="Van Ingen-Buijs V.A."/>
            <person name="Van Westerhoven A.C."/>
            <person name="Haridas S."/>
            <person name="Skiadas P."/>
            <person name="Martin F."/>
            <person name="Groenewald J.Z."/>
            <person name="Crous P.W."/>
            <person name="Seidl M.F."/>
        </authorList>
    </citation>
    <scope>NUCLEOTIDE SEQUENCE [LARGE SCALE GENOMIC DNA]</scope>
    <source>
        <strain evidence="2 3">CBS 123374</strain>
    </source>
</reference>
<comment type="caution">
    <text evidence="2">The sequence shown here is derived from an EMBL/GenBank/DDBJ whole genome shotgun (WGS) entry which is preliminary data.</text>
</comment>
<name>A0ABR1YX09_9PEZI</name>
<feature type="region of interest" description="Disordered" evidence="1">
    <location>
        <begin position="161"/>
        <end position="184"/>
    </location>
</feature>
<keyword evidence="3" id="KW-1185">Reference proteome</keyword>
<accession>A0ABR1YX09</accession>
<dbReference type="EMBL" id="JBBWRZ010000003">
    <property type="protein sequence ID" value="KAK8240667.1"/>
    <property type="molecule type" value="Genomic_DNA"/>
</dbReference>
<protein>
    <submittedName>
        <fullName evidence="2">Uncharacterized protein</fullName>
    </submittedName>
</protein>
<gene>
    <name evidence="2" type="ORF">HDK90DRAFT_191314</name>
</gene>
<evidence type="ECO:0000256" key="1">
    <source>
        <dbReference type="SAM" id="MobiDB-lite"/>
    </source>
</evidence>
<organism evidence="2 3">
    <name type="scientific">Phyllosticta capitalensis</name>
    <dbReference type="NCBI Taxonomy" id="121624"/>
    <lineage>
        <taxon>Eukaryota</taxon>
        <taxon>Fungi</taxon>
        <taxon>Dikarya</taxon>
        <taxon>Ascomycota</taxon>
        <taxon>Pezizomycotina</taxon>
        <taxon>Dothideomycetes</taxon>
        <taxon>Dothideomycetes incertae sedis</taxon>
        <taxon>Botryosphaeriales</taxon>
        <taxon>Phyllostictaceae</taxon>
        <taxon>Phyllosticta</taxon>
    </lineage>
</organism>
<dbReference type="Proteomes" id="UP001492380">
    <property type="component" value="Unassembled WGS sequence"/>
</dbReference>
<sequence length="226" mass="24608">MRQALHDRSASSLTQLTCGHQRQRAYEVNIQISLSIDFSSTPLHRSTTALGSAQRPQHSTQELTPAAPVARRQVAAQRITSHQATATTAQYSFPLKHVSLIRQLPGEPERQSAIVNTRRVSFHPVISLAATDEARQARGNVCGGRGHASIPESRAVADIRDSIPSRGCGPHTCGRGGKEGGVEEDLSSSTFREVSQDRHHRHGAFLTATDVRRAPVMLSRLMTLQA</sequence>